<evidence type="ECO:0000313" key="1">
    <source>
        <dbReference type="EMBL" id="KAK9154472.1"/>
    </source>
</evidence>
<comment type="caution">
    <text evidence="1">The sequence shown here is derived from an EMBL/GenBank/DDBJ whole genome shotgun (WGS) entry which is preliminary data.</text>
</comment>
<sequence>MECHGATLAQMYQSWAPIVKLGIAEDLQPTSPHNSSVWAKCTNQVLIQACP</sequence>
<proteinExistence type="predicted"/>
<organism evidence="1 2">
    <name type="scientific">Stephania japonica</name>
    <dbReference type="NCBI Taxonomy" id="461633"/>
    <lineage>
        <taxon>Eukaryota</taxon>
        <taxon>Viridiplantae</taxon>
        <taxon>Streptophyta</taxon>
        <taxon>Embryophyta</taxon>
        <taxon>Tracheophyta</taxon>
        <taxon>Spermatophyta</taxon>
        <taxon>Magnoliopsida</taxon>
        <taxon>Ranunculales</taxon>
        <taxon>Menispermaceae</taxon>
        <taxon>Menispermoideae</taxon>
        <taxon>Cissampelideae</taxon>
        <taxon>Stephania</taxon>
    </lineage>
</organism>
<dbReference type="EMBL" id="JBBNAE010000001">
    <property type="protein sequence ID" value="KAK9154472.1"/>
    <property type="molecule type" value="Genomic_DNA"/>
</dbReference>
<dbReference type="AlphaFoldDB" id="A0AAP0KN82"/>
<name>A0AAP0KN82_9MAGN</name>
<keyword evidence="2" id="KW-1185">Reference proteome</keyword>
<evidence type="ECO:0000313" key="2">
    <source>
        <dbReference type="Proteomes" id="UP001417504"/>
    </source>
</evidence>
<dbReference type="Proteomes" id="UP001417504">
    <property type="component" value="Unassembled WGS sequence"/>
</dbReference>
<gene>
    <name evidence="1" type="ORF">Sjap_001952</name>
</gene>
<accession>A0AAP0KN82</accession>
<protein>
    <submittedName>
        <fullName evidence="1">Uncharacterized protein</fullName>
    </submittedName>
</protein>
<reference evidence="1 2" key="1">
    <citation type="submission" date="2024-01" db="EMBL/GenBank/DDBJ databases">
        <title>Genome assemblies of Stephania.</title>
        <authorList>
            <person name="Yang L."/>
        </authorList>
    </citation>
    <scope>NUCLEOTIDE SEQUENCE [LARGE SCALE GENOMIC DNA]</scope>
    <source>
        <strain evidence="1">QJT</strain>
        <tissue evidence="1">Leaf</tissue>
    </source>
</reference>